<feature type="domain" description="Acyl-CoA dehydrogenase/oxidase C-terminal" evidence="7">
    <location>
        <begin position="251"/>
        <end position="399"/>
    </location>
</feature>
<dbReference type="InterPro" id="IPR009075">
    <property type="entry name" value="AcylCo_DH/oxidase_C"/>
</dbReference>
<dbReference type="InterPro" id="IPR009100">
    <property type="entry name" value="AcylCoA_DH/oxidase_NM_dom_sf"/>
</dbReference>
<dbReference type="InterPro" id="IPR037069">
    <property type="entry name" value="AcylCoA_DH/ox_N_sf"/>
</dbReference>
<dbReference type="Pfam" id="PF02771">
    <property type="entry name" value="Acyl-CoA_dh_N"/>
    <property type="match status" value="1"/>
</dbReference>
<dbReference type="Pfam" id="PF00441">
    <property type="entry name" value="Acyl-CoA_dh_1"/>
    <property type="match status" value="1"/>
</dbReference>
<feature type="domain" description="Acyl-CoA dehydrogenase/oxidase N-terminal" evidence="9">
    <location>
        <begin position="53"/>
        <end position="140"/>
    </location>
</feature>
<dbReference type="PANTHER" id="PTHR43292">
    <property type="entry name" value="ACYL-COA DEHYDROGENASE"/>
    <property type="match status" value="1"/>
</dbReference>
<comment type="similarity">
    <text evidence="2 6">Belongs to the acyl-CoA dehydrogenase family.</text>
</comment>
<dbReference type="SUPFAM" id="SSF56645">
    <property type="entry name" value="Acyl-CoA dehydrogenase NM domain-like"/>
    <property type="match status" value="1"/>
</dbReference>
<dbReference type="SUPFAM" id="SSF47203">
    <property type="entry name" value="Acyl-CoA dehydrogenase C-terminal domain-like"/>
    <property type="match status" value="1"/>
</dbReference>
<dbReference type="Gene3D" id="2.40.110.10">
    <property type="entry name" value="Butyryl-CoA Dehydrogenase, subunit A, domain 2"/>
    <property type="match status" value="1"/>
</dbReference>
<dbReference type="EMBL" id="CP102173">
    <property type="protein sequence ID" value="UUP14460.1"/>
    <property type="molecule type" value="Genomic_DNA"/>
</dbReference>
<gene>
    <name evidence="10" type="ORF">NQV15_03865</name>
</gene>
<feature type="domain" description="Acyl-CoA oxidase/dehydrogenase middle" evidence="8">
    <location>
        <begin position="145"/>
        <end position="237"/>
    </location>
</feature>
<keyword evidence="5 6" id="KW-0560">Oxidoreductase</keyword>
<dbReference type="Pfam" id="PF02770">
    <property type="entry name" value="Acyl-CoA_dh_M"/>
    <property type="match status" value="1"/>
</dbReference>
<keyword evidence="11" id="KW-1185">Reference proteome</keyword>
<dbReference type="Gene3D" id="1.10.540.10">
    <property type="entry name" value="Acyl-CoA dehydrogenase/oxidase, N-terminal domain"/>
    <property type="match status" value="1"/>
</dbReference>
<evidence type="ECO:0000259" key="7">
    <source>
        <dbReference type="Pfam" id="PF00441"/>
    </source>
</evidence>
<sequence>MSETGWRHANDLLDDLFPLRESAAATALRGEFRAWLKANLTGRFTPLIGRGGAWDEENFSLNVEWERHLAAEGWACITWPKEFGGRSAGAAELFAYRDEYFRAGAPERVNFLAEDLVGPTLMKHGTPEQIDRFLPPMQRAEEMWCQGYSEPDAGSDLANIRTRARLQGDTWVIDGQKTWTSLAARSDWCFALVRTEQGSARRAGLSYLLIPMDQPGIEVRPIRQMTGSAEFAEVFFDGAVTSAENVVGAVGEGWSVAMATLGFERDWFMSRYFRFARDLAVTVDYVRNTLGDPRAFEERIVRSFTELAAFRAIGLQTLAAHEAGESTSPLTSLTKLFGSSWHRDLGELSFSVLGAAGAQTHDQNTVEHALQRTFLYSRAEPIFAGTNEIQRNIIARRMLELPSSTAGSRS</sequence>
<protein>
    <submittedName>
        <fullName evidence="10">Acyl-CoA dehydrogenase family protein</fullName>
    </submittedName>
</protein>
<dbReference type="InterPro" id="IPR013786">
    <property type="entry name" value="AcylCoA_DH/ox_N"/>
</dbReference>
<evidence type="ECO:0000256" key="2">
    <source>
        <dbReference type="ARBA" id="ARBA00009347"/>
    </source>
</evidence>
<keyword evidence="4 6" id="KW-0274">FAD</keyword>
<keyword evidence="3 6" id="KW-0285">Flavoprotein</keyword>
<dbReference type="InterPro" id="IPR046373">
    <property type="entry name" value="Acyl-CoA_Oxase/DH_mid-dom_sf"/>
</dbReference>
<dbReference type="InterPro" id="IPR006091">
    <property type="entry name" value="Acyl-CoA_Oxase/DH_mid-dom"/>
</dbReference>
<dbReference type="InterPro" id="IPR052161">
    <property type="entry name" value="Mycobact_Acyl-CoA_DH"/>
</dbReference>
<accession>A0ABY5M8J0</accession>
<evidence type="ECO:0000313" key="10">
    <source>
        <dbReference type="EMBL" id="UUP14460.1"/>
    </source>
</evidence>
<evidence type="ECO:0000256" key="4">
    <source>
        <dbReference type="ARBA" id="ARBA00022827"/>
    </source>
</evidence>
<comment type="cofactor">
    <cofactor evidence="1 6">
        <name>FAD</name>
        <dbReference type="ChEBI" id="CHEBI:57692"/>
    </cofactor>
</comment>
<evidence type="ECO:0000256" key="1">
    <source>
        <dbReference type="ARBA" id="ARBA00001974"/>
    </source>
</evidence>
<evidence type="ECO:0000256" key="5">
    <source>
        <dbReference type="ARBA" id="ARBA00023002"/>
    </source>
</evidence>
<evidence type="ECO:0000256" key="3">
    <source>
        <dbReference type="ARBA" id="ARBA00022630"/>
    </source>
</evidence>
<organism evidence="10 11">
    <name type="scientific">Aeromicrobium wangtongii</name>
    <dbReference type="NCBI Taxonomy" id="2969247"/>
    <lineage>
        <taxon>Bacteria</taxon>
        <taxon>Bacillati</taxon>
        <taxon>Actinomycetota</taxon>
        <taxon>Actinomycetes</taxon>
        <taxon>Propionibacteriales</taxon>
        <taxon>Nocardioidaceae</taxon>
        <taxon>Aeromicrobium</taxon>
    </lineage>
</organism>
<dbReference type="PANTHER" id="PTHR43292:SF3">
    <property type="entry name" value="ACYL-COA DEHYDROGENASE FADE29"/>
    <property type="match status" value="1"/>
</dbReference>
<reference evidence="10 11" key="1">
    <citation type="submission" date="2022-08" db="EMBL/GenBank/DDBJ databases">
        <title>novel species in genus Aeromicrobium.</title>
        <authorList>
            <person name="Ye L."/>
        </authorList>
    </citation>
    <scope>NUCLEOTIDE SEQUENCE [LARGE SCALE GENOMIC DNA]</scope>
    <source>
        <strain evidence="11">zg-Y1379</strain>
    </source>
</reference>
<dbReference type="RefSeq" id="WP_232398285.1">
    <property type="nucleotide sequence ID" value="NZ_CP102173.1"/>
</dbReference>
<evidence type="ECO:0000256" key="6">
    <source>
        <dbReference type="RuleBase" id="RU362125"/>
    </source>
</evidence>
<evidence type="ECO:0000259" key="9">
    <source>
        <dbReference type="Pfam" id="PF02771"/>
    </source>
</evidence>
<proteinExistence type="inferred from homology"/>
<evidence type="ECO:0000259" key="8">
    <source>
        <dbReference type="Pfam" id="PF02770"/>
    </source>
</evidence>
<evidence type="ECO:0000313" key="11">
    <source>
        <dbReference type="Proteomes" id="UP001316184"/>
    </source>
</evidence>
<dbReference type="Proteomes" id="UP001316184">
    <property type="component" value="Chromosome"/>
</dbReference>
<name>A0ABY5M8J0_9ACTN</name>
<dbReference type="InterPro" id="IPR036250">
    <property type="entry name" value="AcylCo_DH-like_C"/>
</dbReference>
<dbReference type="Gene3D" id="1.20.140.10">
    <property type="entry name" value="Butyryl-CoA Dehydrogenase, subunit A, domain 3"/>
    <property type="match status" value="1"/>
</dbReference>